<dbReference type="Gene3D" id="3.60.10.10">
    <property type="entry name" value="Endonuclease/exonuclease/phosphatase"/>
    <property type="match status" value="1"/>
</dbReference>
<name>A0AA38IBB7_9CUCU</name>
<organism evidence="1 2">
    <name type="scientific">Zophobas morio</name>
    <dbReference type="NCBI Taxonomy" id="2755281"/>
    <lineage>
        <taxon>Eukaryota</taxon>
        <taxon>Metazoa</taxon>
        <taxon>Ecdysozoa</taxon>
        <taxon>Arthropoda</taxon>
        <taxon>Hexapoda</taxon>
        <taxon>Insecta</taxon>
        <taxon>Pterygota</taxon>
        <taxon>Neoptera</taxon>
        <taxon>Endopterygota</taxon>
        <taxon>Coleoptera</taxon>
        <taxon>Polyphaga</taxon>
        <taxon>Cucujiformia</taxon>
        <taxon>Tenebrionidae</taxon>
        <taxon>Zophobas</taxon>
    </lineage>
</organism>
<evidence type="ECO:0008006" key="3">
    <source>
        <dbReference type="Google" id="ProtNLM"/>
    </source>
</evidence>
<gene>
    <name evidence="1" type="ORF">Zmor_018918</name>
</gene>
<accession>A0AA38IBB7</accession>
<protein>
    <recommendedName>
        <fullName evidence="3">RNA-directed DNA polymerase from mobile element jockey</fullName>
    </recommendedName>
</protein>
<proteinExistence type="predicted"/>
<dbReference type="InterPro" id="IPR036691">
    <property type="entry name" value="Endo/exonu/phosph_ase_sf"/>
</dbReference>
<comment type="caution">
    <text evidence="1">The sequence shown here is derived from an EMBL/GenBank/DDBJ whole genome shotgun (WGS) entry which is preliminary data.</text>
</comment>
<dbReference type="Proteomes" id="UP001168821">
    <property type="component" value="Unassembled WGS sequence"/>
</dbReference>
<dbReference type="EMBL" id="JALNTZ010000005">
    <property type="protein sequence ID" value="KAJ3652997.1"/>
    <property type="molecule type" value="Genomic_DNA"/>
</dbReference>
<reference evidence="1" key="1">
    <citation type="journal article" date="2023" name="G3 (Bethesda)">
        <title>Whole genome assemblies of Zophobas morio and Tenebrio molitor.</title>
        <authorList>
            <person name="Kaur S."/>
            <person name="Stinson S.A."/>
            <person name="diCenzo G.C."/>
        </authorList>
    </citation>
    <scope>NUCLEOTIDE SEQUENCE</scope>
    <source>
        <strain evidence="1">QUZm001</strain>
    </source>
</reference>
<evidence type="ECO:0000313" key="1">
    <source>
        <dbReference type="EMBL" id="KAJ3652997.1"/>
    </source>
</evidence>
<dbReference type="SUPFAM" id="SSF56219">
    <property type="entry name" value="DNase I-like"/>
    <property type="match status" value="1"/>
</dbReference>
<sequence>MQHTFSSNPPCGYMTIVHSNIRSAVNKVPDLRDFVSSNALGVVALTETWLNPLIDDKLLHINKFTFVREDRETRGGGVAIYIPSHLKHRKIDIPLDDSFNT</sequence>
<keyword evidence="2" id="KW-1185">Reference proteome</keyword>
<dbReference type="AlphaFoldDB" id="A0AA38IBB7"/>
<evidence type="ECO:0000313" key="2">
    <source>
        <dbReference type="Proteomes" id="UP001168821"/>
    </source>
</evidence>